<reference evidence="2 3" key="1">
    <citation type="journal article" date="2011" name="Science">
        <title>The Selaginella genome identifies genetic changes associated with the evolution of vascular plants.</title>
        <authorList>
            <person name="Banks J.A."/>
            <person name="Nishiyama T."/>
            <person name="Hasebe M."/>
            <person name="Bowman J.L."/>
            <person name="Gribskov M."/>
            <person name="dePamphilis C."/>
            <person name="Albert V.A."/>
            <person name="Aono N."/>
            <person name="Aoyama T."/>
            <person name="Ambrose B.A."/>
            <person name="Ashton N.W."/>
            <person name="Axtell M.J."/>
            <person name="Barker E."/>
            <person name="Barker M.S."/>
            <person name="Bennetzen J.L."/>
            <person name="Bonawitz N.D."/>
            <person name="Chapple C."/>
            <person name="Cheng C."/>
            <person name="Correa L.G."/>
            <person name="Dacre M."/>
            <person name="DeBarry J."/>
            <person name="Dreyer I."/>
            <person name="Elias M."/>
            <person name="Engstrom E.M."/>
            <person name="Estelle M."/>
            <person name="Feng L."/>
            <person name="Finet C."/>
            <person name="Floyd S.K."/>
            <person name="Frommer W.B."/>
            <person name="Fujita T."/>
            <person name="Gramzow L."/>
            <person name="Gutensohn M."/>
            <person name="Harholt J."/>
            <person name="Hattori M."/>
            <person name="Heyl A."/>
            <person name="Hirai T."/>
            <person name="Hiwatashi Y."/>
            <person name="Ishikawa M."/>
            <person name="Iwata M."/>
            <person name="Karol K.G."/>
            <person name="Koehler B."/>
            <person name="Kolukisaoglu U."/>
            <person name="Kubo M."/>
            <person name="Kurata T."/>
            <person name="Lalonde S."/>
            <person name="Li K."/>
            <person name="Li Y."/>
            <person name="Litt A."/>
            <person name="Lyons E."/>
            <person name="Manning G."/>
            <person name="Maruyama T."/>
            <person name="Michael T.P."/>
            <person name="Mikami K."/>
            <person name="Miyazaki S."/>
            <person name="Morinaga S."/>
            <person name="Murata T."/>
            <person name="Mueller-Roeber B."/>
            <person name="Nelson D.R."/>
            <person name="Obara M."/>
            <person name="Oguri Y."/>
            <person name="Olmstead R.G."/>
            <person name="Onodera N."/>
            <person name="Petersen B.L."/>
            <person name="Pils B."/>
            <person name="Prigge M."/>
            <person name="Rensing S.A."/>
            <person name="Riano-Pachon D.M."/>
            <person name="Roberts A.W."/>
            <person name="Sato Y."/>
            <person name="Scheller H.V."/>
            <person name="Schulz B."/>
            <person name="Schulz C."/>
            <person name="Shakirov E.V."/>
            <person name="Shibagaki N."/>
            <person name="Shinohara N."/>
            <person name="Shippen D.E."/>
            <person name="Soerensen I."/>
            <person name="Sotooka R."/>
            <person name="Sugimoto N."/>
            <person name="Sugita M."/>
            <person name="Sumikawa N."/>
            <person name="Tanurdzic M."/>
            <person name="Theissen G."/>
            <person name="Ulvskov P."/>
            <person name="Wakazuki S."/>
            <person name="Weng J.K."/>
            <person name="Willats W.W."/>
            <person name="Wipf D."/>
            <person name="Wolf P.G."/>
            <person name="Yang L."/>
            <person name="Zimmer A.D."/>
            <person name="Zhu Q."/>
            <person name="Mitros T."/>
            <person name="Hellsten U."/>
            <person name="Loque D."/>
            <person name="Otillar R."/>
            <person name="Salamov A."/>
            <person name="Schmutz J."/>
            <person name="Shapiro H."/>
            <person name="Lindquist E."/>
            <person name="Lucas S."/>
            <person name="Rokhsar D."/>
            <person name="Grigoriev I.V."/>
        </authorList>
    </citation>
    <scope>NUCLEOTIDE SEQUENCE [LARGE SCALE GENOMIC DNA]</scope>
</reference>
<dbReference type="AlphaFoldDB" id="D8SED1"/>
<keyword evidence="3" id="KW-1185">Reference proteome</keyword>
<protein>
    <recommendedName>
        <fullName evidence="1">F-box domain-containing protein</fullName>
    </recommendedName>
</protein>
<gene>
    <name evidence="2" type="ORF">SELMODRAFT_421211</name>
</gene>
<dbReference type="Proteomes" id="UP000001514">
    <property type="component" value="Unassembled WGS sequence"/>
</dbReference>
<dbReference type="PANTHER" id="PTHR31672:SF2">
    <property type="entry name" value="F-BOX DOMAIN-CONTAINING PROTEIN"/>
    <property type="match status" value="1"/>
</dbReference>
<dbReference type="Gramene" id="EFJ17271">
    <property type="protein sequence ID" value="EFJ17271"/>
    <property type="gene ID" value="SELMODRAFT_421211"/>
</dbReference>
<sequence length="371" mass="41845">MAIGSAFDRLREQELLVDVLLRLDFRSVARMRVVCCSWYRILSSRSFLDRHGKQQHHGIPWVVRTILSRGAQSAVLWRPFSGRPLEPTSLPLGPPGVPSTMFASHVTANGLVCGTLAGWPETKWPRSRSLAVGNPLTNSWKVLQCPEKVFLIEAMDVDLETGIYRIAVLNIIDEEDVAYILQYNSGSGSWALGGSTTAGDLYNPGYNQNEAKEDGFYDLDTMSWKREVVSEDPFGYWDGSILEAGRRILLVHREGDKDGIRRAALSVLEKDEELGKWLTLSHTLIREILGGEWPLDDIDIHGEQWMAHLAGDVIVVSSRMYPLLAFHLVEKKWEYCGHSDEELVFFASLNYGRSEFPDIRAYTFAPSFARP</sequence>
<dbReference type="KEGG" id="smo:SELMODRAFT_421211"/>
<proteinExistence type="predicted"/>
<accession>D8SED1</accession>
<dbReference type="EMBL" id="GL377615">
    <property type="protein sequence ID" value="EFJ17271.1"/>
    <property type="molecule type" value="Genomic_DNA"/>
</dbReference>
<evidence type="ECO:0000259" key="1">
    <source>
        <dbReference type="Pfam" id="PF00646"/>
    </source>
</evidence>
<dbReference type="SUPFAM" id="SSF81383">
    <property type="entry name" value="F-box domain"/>
    <property type="match status" value="1"/>
</dbReference>
<dbReference type="InParanoid" id="D8SED1"/>
<evidence type="ECO:0000313" key="3">
    <source>
        <dbReference type="Proteomes" id="UP000001514"/>
    </source>
</evidence>
<feature type="domain" description="F-box" evidence="1">
    <location>
        <begin position="14"/>
        <end position="48"/>
    </location>
</feature>
<evidence type="ECO:0000313" key="2">
    <source>
        <dbReference type="EMBL" id="EFJ17271.1"/>
    </source>
</evidence>
<dbReference type="FunCoup" id="D8SED1">
    <property type="interactions" value="787"/>
</dbReference>
<dbReference type="GO" id="GO:0031146">
    <property type="term" value="P:SCF-dependent proteasomal ubiquitin-dependent protein catabolic process"/>
    <property type="evidence" value="ECO:0000318"/>
    <property type="project" value="GO_Central"/>
</dbReference>
<dbReference type="Pfam" id="PF00646">
    <property type="entry name" value="F-box"/>
    <property type="match status" value="1"/>
</dbReference>
<dbReference type="InterPro" id="IPR036047">
    <property type="entry name" value="F-box-like_dom_sf"/>
</dbReference>
<dbReference type="GO" id="GO:0004842">
    <property type="term" value="F:ubiquitin-protein transferase activity"/>
    <property type="evidence" value="ECO:0000318"/>
    <property type="project" value="GO_Central"/>
</dbReference>
<name>D8SED1_SELML</name>
<organism evidence="3">
    <name type="scientific">Selaginella moellendorffii</name>
    <name type="common">Spikemoss</name>
    <dbReference type="NCBI Taxonomy" id="88036"/>
    <lineage>
        <taxon>Eukaryota</taxon>
        <taxon>Viridiplantae</taxon>
        <taxon>Streptophyta</taxon>
        <taxon>Embryophyta</taxon>
        <taxon>Tracheophyta</taxon>
        <taxon>Lycopodiopsida</taxon>
        <taxon>Selaginellales</taxon>
        <taxon>Selaginellaceae</taxon>
        <taxon>Selaginella</taxon>
    </lineage>
</organism>
<dbReference type="InterPro" id="IPR050796">
    <property type="entry name" value="SCF_F-box_component"/>
</dbReference>
<dbReference type="InterPro" id="IPR001810">
    <property type="entry name" value="F-box_dom"/>
</dbReference>
<dbReference type="HOGENOM" id="CLU_824866_0_0_1"/>
<dbReference type="PANTHER" id="PTHR31672">
    <property type="entry name" value="BNACNNG10540D PROTEIN"/>
    <property type="match status" value="1"/>
</dbReference>